<name>A0A916YW75_9BACT</name>
<evidence type="ECO:0000256" key="1">
    <source>
        <dbReference type="ARBA" id="ARBA00022729"/>
    </source>
</evidence>
<evidence type="ECO:0000313" key="7">
    <source>
        <dbReference type="Proteomes" id="UP000609064"/>
    </source>
</evidence>
<feature type="domain" description="Soluble ligand binding" evidence="5">
    <location>
        <begin position="318"/>
        <end position="364"/>
    </location>
</feature>
<dbReference type="PANTHER" id="PTHR33619:SF3">
    <property type="entry name" value="POLYSACCHARIDE EXPORT PROTEIN GFCE-RELATED"/>
    <property type="match status" value="1"/>
</dbReference>
<dbReference type="InterPro" id="IPR049712">
    <property type="entry name" value="Poly_export"/>
</dbReference>
<dbReference type="Gene3D" id="3.30.1950.10">
    <property type="entry name" value="wza like domain"/>
    <property type="match status" value="1"/>
</dbReference>
<dbReference type="PANTHER" id="PTHR33619">
    <property type="entry name" value="POLYSACCHARIDE EXPORT PROTEIN GFCE-RELATED"/>
    <property type="match status" value="1"/>
</dbReference>
<feature type="domain" description="Soluble ligand binding" evidence="5">
    <location>
        <begin position="400"/>
        <end position="444"/>
    </location>
</feature>
<keyword evidence="7" id="KW-1185">Reference proteome</keyword>
<dbReference type="Pfam" id="PF10531">
    <property type="entry name" value="SLBB"/>
    <property type="match status" value="6"/>
</dbReference>
<evidence type="ECO:0000256" key="2">
    <source>
        <dbReference type="SAM" id="MobiDB-lite"/>
    </source>
</evidence>
<feature type="domain" description="Soluble ligand binding" evidence="5">
    <location>
        <begin position="673"/>
        <end position="707"/>
    </location>
</feature>
<protein>
    <submittedName>
        <fullName evidence="6">Capsule polysaccharide transporter</fullName>
    </submittedName>
</protein>
<feature type="domain" description="Polysaccharide export protein N-terminal" evidence="4">
    <location>
        <begin position="146"/>
        <end position="209"/>
    </location>
</feature>
<feature type="domain" description="Soluble ligand binding" evidence="5">
    <location>
        <begin position="590"/>
        <end position="642"/>
    </location>
</feature>
<proteinExistence type="predicted"/>
<evidence type="ECO:0000259" key="4">
    <source>
        <dbReference type="Pfam" id="PF02563"/>
    </source>
</evidence>
<dbReference type="GO" id="GO:0015159">
    <property type="term" value="F:polysaccharide transmembrane transporter activity"/>
    <property type="evidence" value="ECO:0007669"/>
    <property type="project" value="InterPro"/>
</dbReference>
<feature type="signal peptide" evidence="3">
    <location>
        <begin position="1"/>
        <end position="30"/>
    </location>
</feature>
<dbReference type="RefSeq" id="WP_188767055.1">
    <property type="nucleotide sequence ID" value="NZ_BMKK01000006.1"/>
</dbReference>
<dbReference type="Gene3D" id="3.10.560.10">
    <property type="entry name" value="Outer membrane lipoprotein wza domain like"/>
    <property type="match status" value="6"/>
</dbReference>
<keyword evidence="1 3" id="KW-0732">Signal</keyword>
<dbReference type="Proteomes" id="UP000609064">
    <property type="component" value="Unassembled WGS sequence"/>
</dbReference>
<evidence type="ECO:0000256" key="3">
    <source>
        <dbReference type="SAM" id="SignalP"/>
    </source>
</evidence>
<comment type="caution">
    <text evidence="6">The sequence shown here is derived from an EMBL/GenBank/DDBJ whole genome shotgun (WGS) entry which is preliminary data.</text>
</comment>
<dbReference type="InterPro" id="IPR019554">
    <property type="entry name" value="Soluble_ligand-bd"/>
</dbReference>
<dbReference type="Pfam" id="PF02563">
    <property type="entry name" value="Poly_export"/>
    <property type="match status" value="1"/>
</dbReference>
<sequence length="778" mass="86678">MNLKKQLILSISKLSLFVFISLLGISTAFAQSVDELSDDQIQQFMKQAQESGMTEEQLMAAAAAKGFGSADISKFKERMTKLQADKKAPVNTNTTDTERRLNDTTSTKSVRQQIKEDSTAIRREKYYGLNLFNNKKIVFEPNLRIPTPKNYILGTGDELNISITGFAVQTYKTKVSPEGTVQLDILSPIYVSGLTIEQARERIINRLKSRFAGLNSSGGGLYADITLGNIRSISVTVIGEALQPGTFTVPSLANVFNVLYACGGPSEIGSLRNIEVFRNGKVIRTLDVYDFLLHGDQKDNIILQDQDIIRIPYVDTRVSLIGEVRNPKIFEVKRDETLKDVLAFAGGFKELAYSKTISLERATPTEKRIISIDQNEIANFTPQKGDIYTIGKILNRFENIVTIKGAVYREGSYELEKDITVKQLIARAEGLKQDAFKERILLKRERENLEPEIIPLNLSKILNSESEDIRLKLKDTLFIKSYKDLRERLTVSISGAINKAGTYEFADNMTVSDLVTMAGGFTDGASASKIEIARRIKADTIGVSKEQSIKIETIDVDRNLIGAESKKLLLKPFDRVYIRVLPRYEEQKNVTITGEVFYPGPYALKDKTEKISDLILKSGGLKSEADLGSAKFTRAGKVIGVDIIKVLQDRNDVNNLVLNTGDALEIPRKKETVTVNGQVYNPTTVPYSSGLKLKKYLDLAGGTTDSAFVKKTYVKYGNGRLDRTRSFLGVRAFPKIENGSEIIVPVRKRYKWTPAERIAISSAMVSIATILVTVIRTF</sequence>
<evidence type="ECO:0000259" key="5">
    <source>
        <dbReference type="Pfam" id="PF10531"/>
    </source>
</evidence>
<feature type="domain" description="Soluble ligand binding" evidence="5">
    <location>
        <begin position="235"/>
        <end position="284"/>
    </location>
</feature>
<reference evidence="6" key="1">
    <citation type="journal article" date="2014" name="Int. J. Syst. Evol. Microbiol.">
        <title>Complete genome sequence of Corynebacterium casei LMG S-19264T (=DSM 44701T), isolated from a smear-ripened cheese.</title>
        <authorList>
            <consortium name="US DOE Joint Genome Institute (JGI-PGF)"/>
            <person name="Walter F."/>
            <person name="Albersmeier A."/>
            <person name="Kalinowski J."/>
            <person name="Ruckert C."/>
        </authorList>
    </citation>
    <scope>NUCLEOTIDE SEQUENCE</scope>
    <source>
        <strain evidence="6">CGMCC 1.15958</strain>
    </source>
</reference>
<dbReference type="InterPro" id="IPR003715">
    <property type="entry name" value="Poly_export_N"/>
</dbReference>
<evidence type="ECO:0000313" key="6">
    <source>
        <dbReference type="EMBL" id="GGD64642.1"/>
    </source>
</evidence>
<reference evidence="6" key="2">
    <citation type="submission" date="2020-09" db="EMBL/GenBank/DDBJ databases">
        <authorList>
            <person name="Sun Q."/>
            <person name="Zhou Y."/>
        </authorList>
    </citation>
    <scope>NUCLEOTIDE SEQUENCE</scope>
    <source>
        <strain evidence="6">CGMCC 1.15958</strain>
    </source>
</reference>
<gene>
    <name evidence="6" type="ORF">GCM10011514_30830</name>
</gene>
<dbReference type="EMBL" id="BMKK01000006">
    <property type="protein sequence ID" value="GGD64642.1"/>
    <property type="molecule type" value="Genomic_DNA"/>
</dbReference>
<feature type="domain" description="Soluble ligand binding" evidence="5">
    <location>
        <begin position="491"/>
        <end position="537"/>
    </location>
</feature>
<organism evidence="6 7">
    <name type="scientific">Emticicia aquatilis</name>
    <dbReference type="NCBI Taxonomy" id="1537369"/>
    <lineage>
        <taxon>Bacteria</taxon>
        <taxon>Pseudomonadati</taxon>
        <taxon>Bacteroidota</taxon>
        <taxon>Cytophagia</taxon>
        <taxon>Cytophagales</taxon>
        <taxon>Leadbetterellaceae</taxon>
        <taxon>Emticicia</taxon>
    </lineage>
</organism>
<dbReference type="AlphaFoldDB" id="A0A916YW75"/>
<feature type="chain" id="PRO_5036849728" evidence="3">
    <location>
        <begin position="31"/>
        <end position="778"/>
    </location>
</feature>
<feature type="region of interest" description="Disordered" evidence="2">
    <location>
        <begin position="83"/>
        <end position="111"/>
    </location>
</feature>
<accession>A0A916YW75</accession>